<reference evidence="1 2" key="1">
    <citation type="submission" date="2013-08" db="EMBL/GenBank/DDBJ databases">
        <title>The genome sequence of Skermanella stibiiresistens.</title>
        <authorList>
            <person name="Zhu W."/>
            <person name="Wang G."/>
        </authorList>
    </citation>
    <scope>NUCLEOTIDE SEQUENCE [LARGE SCALE GENOMIC DNA]</scope>
    <source>
        <strain evidence="1 2">SB22</strain>
    </source>
</reference>
<accession>W9H7M0</accession>
<proteinExistence type="predicted"/>
<evidence type="ECO:0000313" key="1">
    <source>
        <dbReference type="EMBL" id="EWY40672.1"/>
    </source>
</evidence>
<gene>
    <name evidence="1" type="ORF">N825_35220</name>
</gene>
<dbReference type="EMBL" id="AVFL01000007">
    <property type="protein sequence ID" value="EWY40672.1"/>
    <property type="molecule type" value="Genomic_DNA"/>
</dbReference>
<sequence length="80" mass="9093">MNFGITLLPGIELFPTRIAERSVCVGGLPRVRQIQTPIVPSGEERVDGLLREAAEFWVIRLDRVELRLRHFVGGELVQIR</sequence>
<protein>
    <submittedName>
        <fullName evidence="1">Uncharacterized protein</fullName>
    </submittedName>
</protein>
<evidence type="ECO:0000313" key="2">
    <source>
        <dbReference type="Proteomes" id="UP000019486"/>
    </source>
</evidence>
<comment type="caution">
    <text evidence="1">The sequence shown here is derived from an EMBL/GenBank/DDBJ whole genome shotgun (WGS) entry which is preliminary data.</text>
</comment>
<dbReference type="AlphaFoldDB" id="W9H7M0"/>
<name>W9H7M0_9PROT</name>
<organism evidence="1 2">
    <name type="scientific">Skermanella stibiiresistens SB22</name>
    <dbReference type="NCBI Taxonomy" id="1385369"/>
    <lineage>
        <taxon>Bacteria</taxon>
        <taxon>Pseudomonadati</taxon>
        <taxon>Pseudomonadota</taxon>
        <taxon>Alphaproteobacteria</taxon>
        <taxon>Rhodospirillales</taxon>
        <taxon>Azospirillaceae</taxon>
        <taxon>Skermanella</taxon>
    </lineage>
</organism>
<dbReference type="Proteomes" id="UP000019486">
    <property type="component" value="Unassembled WGS sequence"/>
</dbReference>
<keyword evidence="2" id="KW-1185">Reference proteome</keyword>
<dbReference type="STRING" id="1385369.N825_35220"/>